<proteinExistence type="predicted"/>
<gene>
    <name evidence="2" type="primary">LOC113789306</name>
</gene>
<dbReference type="Proteomes" id="UP000515146">
    <property type="component" value="Unplaced"/>
</dbReference>
<organism evidence="1 2">
    <name type="scientific">Dermatophagoides pteronyssinus</name>
    <name type="common">European house dust mite</name>
    <dbReference type="NCBI Taxonomy" id="6956"/>
    <lineage>
        <taxon>Eukaryota</taxon>
        <taxon>Metazoa</taxon>
        <taxon>Ecdysozoa</taxon>
        <taxon>Arthropoda</taxon>
        <taxon>Chelicerata</taxon>
        <taxon>Arachnida</taxon>
        <taxon>Acari</taxon>
        <taxon>Acariformes</taxon>
        <taxon>Sarcoptiformes</taxon>
        <taxon>Astigmata</taxon>
        <taxon>Psoroptidia</taxon>
        <taxon>Analgoidea</taxon>
        <taxon>Pyroglyphidae</taxon>
        <taxon>Dermatophagoidinae</taxon>
        <taxon>Dermatophagoides</taxon>
    </lineage>
</organism>
<protein>
    <submittedName>
        <fullName evidence="2">Uncharacterized protein LOC113789306</fullName>
    </submittedName>
</protein>
<reference evidence="2" key="1">
    <citation type="submission" date="2025-08" db="UniProtKB">
        <authorList>
            <consortium name="RefSeq"/>
        </authorList>
    </citation>
    <scope>IDENTIFICATION</scope>
    <source>
        <strain evidence="2">Airmid</strain>
    </source>
</reference>
<dbReference type="AlphaFoldDB" id="A0A6P6XP54"/>
<dbReference type="RefSeq" id="XP_027194626.1">
    <property type="nucleotide sequence ID" value="XM_027338825.1"/>
</dbReference>
<sequence>MHVLVRIISFQSHSPTKHSNLFEAKVEKKRIRKSIFFLGHLQLTRLYRNDLTKYMIFRPAVLLLKLSNLIECMISTKVFSRNIIYATIKLEKFEVPLINTAMQIVSSREDKQNSKNQLKGKF</sequence>
<accession>A0A6P6XP54</accession>
<name>A0A6P6XP54_DERPT</name>
<dbReference type="InParanoid" id="A0A6P6XP54"/>
<evidence type="ECO:0000313" key="2">
    <source>
        <dbReference type="RefSeq" id="XP_027194626.1"/>
    </source>
</evidence>
<dbReference type="KEGG" id="dpte:113789306"/>
<evidence type="ECO:0000313" key="1">
    <source>
        <dbReference type="Proteomes" id="UP000515146"/>
    </source>
</evidence>
<keyword evidence="1" id="KW-1185">Reference proteome</keyword>